<evidence type="ECO:0000256" key="2">
    <source>
        <dbReference type="ARBA" id="ARBA00023315"/>
    </source>
</evidence>
<dbReference type="AlphaFoldDB" id="A0A5C5UL50"/>
<organism evidence="6 7">
    <name type="scientific">Corynebacterium canis</name>
    <dbReference type="NCBI Taxonomy" id="679663"/>
    <lineage>
        <taxon>Bacteria</taxon>
        <taxon>Bacillati</taxon>
        <taxon>Actinomycetota</taxon>
        <taxon>Actinomycetes</taxon>
        <taxon>Mycobacteriales</taxon>
        <taxon>Corynebacteriaceae</taxon>
        <taxon>Corynebacterium</taxon>
    </lineage>
</organism>
<dbReference type="RefSeq" id="WP_146323933.1">
    <property type="nucleotide sequence ID" value="NZ_BAABLR010000007.1"/>
</dbReference>
<evidence type="ECO:0000313" key="6">
    <source>
        <dbReference type="EMBL" id="TWT26738.1"/>
    </source>
</evidence>
<dbReference type="InterPro" id="IPR051531">
    <property type="entry name" value="N-acetyltransferase"/>
</dbReference>
<evidence type="ECO:0000256" key="1">
    <source>
        <dbReference type="ARBA" id="ARBA00022679"/>
    </source>
</evidence>
<gene>
    <name evidence="6" type="ORF">FRX94_04480</name>
</gene>
<dbReference type="PANTHER" id="PTHR43792">
    <property type="entry name" value="GNAT FAMILY, PUTATIVE (AFU_ORTHOLOGUE AFUA_3G00765)-RELATED-RELATED"/>
    <property type="match status" value="1"/>
</dbReference>
<feature type="compositionally biased region" description="Basic residues" evidence="4">
    <location>
        <begin position="1"/>
        <end position="20"/>
    </location>
</feature>
<accession>A0A5C5UL50</accession>
<dbReference type="InterPro" id="IPR016181">
    <property type="entry name" value="Acyl_CoA_acyltransferase"/>
</dbReference>
<reference evidence="6 7" key="1">
    <citation type="submission" date="2019-08" db="EMBL/GenBank/DDBJ databases">
        <authorList>
            <person name="Lei W."/>
        </authorList>
    </citation>
    <scope>NUCLEOTIDE SEQUENCE [LARGE SCALE GENOMIC DNA]</scope>
    <source>
        <strain evidence="6 7">CCUG 58627</strain>
    </source>
</reference>
<name>A0A5C5UL50_9CORY</name>
<keyword evidence="7" id="KW-1185">Reference proteome</keyword>
<evidence type="ECO:0000256" key="4">
    <source>
        <dbReference type="SAM" id="MobiDB-lite"/>
    </source>
</evidence>
<dbReference type="GO" id="GO:0005737">
    <property type="term" value="C:cytoplasm"/>
    <property type="evidence" value="ECO:0007669"/>
    <property type="project" value="TreeGrafter"/>
</dbReference>
<proteinExistence type="inferred from homology"/>
<feature type="region of interest" description="Disordered" evidence="4">
    <location>
        <begin position="1"/>
        <end position="27"/>
    </location>
</feature>
<feature type="domain" description="N-acetyltransferase" evidence="5">
    <location>
        <begin position="38"/>
        <end position="210"/>
    </location>
</feature>
<dbReference type="Proteomes" id="UP000320791">
    <property type="component" value="Unassembled WGS sequence"/>
</dbReference>
<dbReference type="PROSITE" id="PS51186">
    <property type="entry name" value="GNAT"/>
    <property type="match status" value="1"/>
</dbReference>
<dbReference type="Pfam" id="PF13302">
    <property type="entry name" value="Acetyltransf_3"/>
    <property type="match status" value="1"/>
</dbReference>
<dbReference type="PANTHER" id="PTHR43792:SF8">
    <property type="entry name" value="[RIBOSOMAL PROTEIN US5]-ALANINE N-ACETYLTRANSFERASE"/>
    <property type="match status" value="1"/>
</dbReference>
<dbReference type="GO" id="GO:0008999">
    <property type="term" value="F:protein-N-terminal-alanine acetyltransferase activity"/>
    <property type="evidence" value="ECO:0007669"/>
    <property type="project" value="TreeGrafter"/>
</dbReference>
<evidence type="ECO:0000259" key="5">
    <source>
        <dbReference type="PROSITE" id="PS51186"/>
    </source>
</evidence>
<keyword evidence="2" id="KW-0012">Acyltransferase</keyword>
<sequence>MVRAFRRGQTRAPKTRHPRHPGWPEATPEVRLPDYAIVRLRPLALRDGSAWRAQRISDRQFLEPVEPTVPGGWKSAHSKAAWVGTLLSLRSSADAGVALPLAIELDGRFVGQVTMGNIQHGVVSDCWVGYWVHSSVTGRGVATAALALALDHAFLRVGVHRVTATYLPENLASGKVLERCGFRTEGFLRRNIHINGEWRDHHLVAITDDDFTQSAVKRVRESGRIL</sequence>
<evidence type="ECO:0000256" key="3">
    <source>
        <dbReference type="ARBA" id="ARBA00038502"/>
    </source>
</evidence>
<comment type="similarity">
    <text evidence="3">Belongs to the acetyltransferase family. RimJ subfamily.</text>
</comment>
<comment type="caution">
    <text evidence="6">The sequence shown here is derived from an EMBL/GenBank/DDBJ whole genome shotgun (WGS) entry which is preliminary data.</text>
</comment>
<dbReference type="SUPFAM" id="SSF55729">
    <property type="entry name" value="Acyl-CoA N-acyltransferases (Nat)"/>
    <property type="match status" value="1"/>
</dbReference>
<keyword evidence="1 6" id="KW-0808">Transferase</keyword>
<dbReference type="InterPro" id="IPR000182">
    <property type="entry name" value="GNAT_dom"/>
</dbReference>
<protein>
    <submittedName>
        <fullName evidence="6">GNAT family N-acetyltransferase</fullName>
    </submittedName>
</protein>
<dbReference type="EMBL" id="VOHM01000007">
    <property type="protein sequence ID" value="TWT26738.1"/>
    <property type="molecule type" value="Genomic_DNA"/>
</dbReference>
<dbReference type="Gene3D" id="3.40.630.30">
    <property type="match status" value="1"/>
</dbReference>
<evidence type="ECO:0000313" key="7">
    <source>
        <dbReference type="Proteomes" id="UP000320791"/>
    </source>
</evidence>
<dbReference type="OrthoDB" id="5242221at2"/>